<proteinExistence type="predicted"/>
<dbReference type="PANTHER" id="PTHR40265">
    <property type="entry name" value="BLL2707 PROTEIN"/>
    <property type="match status" value="1"/>
</dbReference>
<dbReference type="PANTHER" id="PTHR40265:SF1">
    <property type="entry name" value="GLYOXALASE-LIKE DOMAIN-CONTAINING PROTEIN"/>
    <property type="match status" value="1"/>
</dbReference>
<dbReference type="SUPFAM" id="SSF54593">
    <property type="entry name" value="Glyoxalase/Bleomycin resistance protein/Dihydroxybiphenyl dioxygenase"/>
    <property type="match status" value="1"/>
</dbReference>
<reference evidence="2" key="1">
    <citation type="submission" date="2020-05" db="EMBL/GenBank/DDBJ databases">
        <authorList>
            <person name="Chiriac C."/>
            <person name="Salcher M."/>
            <person name="Ghai R."/>
            <person name="Kavagutti S V."/>
        </authorList>
    </citation>
    <scope>NUCLEOTIDE SEQUENCE</scope>
</reference>
<dbReference type="Pfam" id="PF13468">
    <property type="entry name" value="Glyoxalase_3"/>
    <property type="match status" value="1"/>
</dbReference>
<sequence>MRLDHVSYAVSSNELLDTVQRIGQQLGGSFVDGGRHPRFGTRNFVLPLEGGTYVEVVAALDHPASDKAPFGQAVKARAEAGGGWLGWVVAVDDIAAIEARLGRESVDGHRVRPDGFDLTWKQIGVTDLIADGSLPFFIQWTSDPSEHPSLAGPAHVAAVACELSGDRDRIREWLGGSIESPFVGSNIAWVDADEPSLVAVDFRTASGEIVRVD</sequence>
<protein>
    <submittedName>
        <fullName evidence="2">Unannotated protein</fullName>
    </submittedName>
</protein>
<organism evidence="2">
    <name type="scientific">freshwater metagenome</name>
    <dbReference type="NCBI Taxonomy" id="449393"/>
    <lineage>
        <taxon>unclassified sequences</taxon>
        <taxon>metagenomes</taxon>
        <taxon>ecological metagenomes</taxon>
    </lineage>
</organism>
<dbReference type="InterPro" id="IPR025870">
    <property type="entry name" value="Glyoxalase-like_dom"/>
</dbReference>
<dbReference type="EMBL" id="CAFBND010000117">
    <property type="protein sequence ID" value="CAB4956698.1"/>
    <property type="molecule type" value="Genomic_DNA"/>
</dbReference>
<accession>A0A6J7KKA1</accession>
<dbReference type="EMBL" id="CAFBPU010000065">
    <property type="protein sequence ID" value="CAB5039411.1"/>
    <property type="molecule type" value="Genomic_DNA"/>
</dbReference>
<dbReference type="Gene3D" id="3.10.180.10">
    <property type="entry name" value="2,3-Dihydroxybiphenyl 1,2-Dioxygenase, domain 1"/>
    <property type="match status" value="1"/>
</dbReference>
<evidence type="ECO:0000259" key="1">
    <source>
        <dbReference type="Pfam" id="PF13468"/>
    </source>
</evidence>
<gene>
    <name evidence="2" type="ORF">UFOPK3752_02014</name>
    <name evidence="3" type="ORF">UFOPK4150_02172</name>
</gene>
<dbReference type="AlphaFoldDB" id="A0A6J7KKA1"/>
<feature type="domain" description="Glyoxalase-like" evidence="1">
    <location>
        <begin position="3"/>
        <end position="148"/>
    </location>
</feature>
<evidence type="ECO:0000313" key="2">
    <source>
        <dbReference type="EMBL" id="CAB4956698.1"/>
    </source>
</evidence>
<evidence type="ECO:0000313" key="3">
    <source>
        <dbReference type="EMBL" id="CAB5039411.1"/>
    </source>
</evidence>
<name>A0A6J7KKA1_9ZZZZ</name>
<dbReference type="InterPro" id="IPR029068">
    <property type="entry name" value="Glyas_Bleomycin-R_OHBP_Dase"/>
</dbReference>